<dbReference type="KEGG" id="vg:28721370"/>
<accession>A0A1B3SH25</accession>
<name>A0A1B3SH25_9VIRU</name>
<feature type="region of interest" description="Disordered" evidence="1">
    <location>
        <begin position="1"/>
        <end position="42"/>
    </location>
</feature>
<feature type="compositionally biased region" description="Low complexity" evidence="1">
    <location>
        <begin position="356"/>
        <end position="366"/>
    </location>
</feature>
<reference evidence="2 3" key="1">
    <citation type="journal article" date="2016" name="Virus Genes">
        <title>Complete nucleotide sequences of dsRNA2 and dsRNA7 detected in the phytopathogenic fungus Sclerotium hydrophilum and their close phylogenetic relationship to a group of unclassified viruses.</title>
        <authorList>
            <person name="Wang C."/>
            <person name="Wu J."/>
            <person name="Zhu X."/>
            <person name="Chen J."/>
        </authorList>
    </citation>
    <scope>NUCLEOTIDE SEQUENCE [LARGE SCALE GENOMIC DNA]</scope>
    <source>
        <strain evidence="2">ShR#77</strain>
    </source>
</reference>
<evidence type="ECO:0000313" key="3">
    <source>
        <dbReference type="Proteomes" id="UP000242453"/>
    </source>
</evidence>
<dbReference type="RefSeq" id="YP_009273020.1">
    <property type="nucleotide sequence ID" value="NC_030891.1"/>
</dbReference>
<evidence type="ECO:0000313" key="2">
    <source>
        <dbReference type="EMBL" id="AOG59237.1"/>
    </source>
</evidence>
<protein>
    <submittedName>
        <fullName evidence="2">Uncharacterized protein</fullName>
    </submittedName>
</protein>
<sequence length="381" mass="40775">MADFQDIPAARRAQGAGARPTMAARFGGAGGPVDYTDRPAHDDEILPLPSPDDSFEVLVDKLERLAKVVRDNKSLALYTGFHATPGGAINPVDVAKRQFTTKEREQYAEWEAGSELPPFDWNRDRLPVAGKDGNPATLSKWAEALSILWDTKGADNGNVVWFKKSHPYLIPLVTAMVGVINARKGLTSGQAALSEMEMAEYQTARKIAAEATDNIRITMEAMRRPTERMSAHIQVIQERSRQLGNKIPGKDRGDGPFNKERIALGKRRVGVDFEVTHNRGAGREVRTRHDIQQALAMPQRPVASTSTTAPRAPPAPPTGSGSGTGAPGGFARWGFGGSTGGFGSSLSQPAPPEAPPAGAQSPTYRPASPPPPSDVPMAPGH</sequence>
<feature type="compositionally biased region" description="Gly residues" evidence="1">
    <location>
        <begin position="334"/>
        <end position="343"/>
    </location>
</feature>
<proteinExistence type="predicted"/>
<evidence type="ECO:0000256" key="1">
    <source>
        <dbReference type="SAM" id="MobiDB-lite"/>
    </source>
</evidence>
<dbReference type="OrthoDB" id="30429at10239"/>
<keyword evidence="3" id="KW-1185">Reference proteome</keyword>
<dbReference type="EMBL" id="KU886559">
    <property type="protein sequence ID" value="AOG59237.1"/>
    <property type="molecule type" value="Genomic_RNA"/>
</dbReference>
<organism evidence="2 3">
    <name type="scientific">Sclerotium hydrophilum virus 1</name>
    <dbReference type="NCBI Taxonomy" id="1895000"/>
    <lineage>
        <taxon>Viruses</taxon>
        <taxon>Riboviria</taxon>
        <taxon>Orthornavirae</taxon>
        <taxon>Pisuviricota</taxon>
        <taxon>Duplopiviricetes</taxon>
        <taxon>Durnavirales</taxon>
        <taxon>Curvulaviridae</taxon>
        <taxon>Orthocurvulavirus</taxon>
        <taxon>Orthocurvulavirus sclerotiniae</taxon>
        <taxon>Sclerotium hydrophilum orthocurvulavirus 1</taxon>
    </lineage>
</organism>
<feature type="region of interest" description="Disordered" evidence="1">
    <location>
        <begin position="297"/>
        <end position="381"/>
    </location>
</feature>
<feature type="compositionally biased region" description="Low complexity" evidence="1">
    <location>
        <begin position="10"/>
        <end position="19"/>
    </location>
</feature>
<dbReference type="GeneID" id="28721370"/>
<dbReference type="Proteomes" id="UP000242453">
    <property type="component" value="Genome"/>
</dbReference>